<name>A0ACD5H1C3_9CYAN</name>
<dbReference type="Proteomes" id="UP000095472">
    <property type="component" value="Chromosome"/>
</dbReference>
<organism evidence="1 2">
    <name type="scientific">Desertifilum tharense IPPAS B-1220</name>
    <dbReference type="NCBI Taxonomy" id="1781255"/>
    <lineage>
        <taxon>Bacteria</taxon>
        <taxon>Bacillati</taxon>
        <taxon>Cyanobacteriota</taxon>
        <taxon>Cyanophyceae</taxon>
        <taxon>Desertifilales</taxon>
        <taxon>Desertifilaceae</taxon>
        <taxon>Desertifilum</taxon>
    </lineage>
</organism>
<proteinExistence type="predicted"/>
<evidence type="ECO:0000313" key="2">
    <source>
        <dbReference type="Proteomes" id="UP000095472"/>
    </source>
</evidence>
<dbReference type="EMBL" id="CP182909">
    <property type="protein sequence ID" value="XPM66903.1"/>
    <property type="molecule type" value="Genomic_DNA"/>
</dbReference>
<evidence type="ECO:0000313" key="1">
    <source>
        <dbReference type="EMBL" id="XPM66903.1"/>
    </source>
</evidence>
<gene>
    <name evidence="1" type="ORF">BH720_018010</name>
</gene>
<protein>
    <submittedName>
        <fullName evidence="1">GAF domain-containing protein</fullName>
    </submittedName>
</protein>
<reference evidence="1 2" key="1">
    <citation type="journal article" date="2016" name="Genome Announc.">
        <title>Draft Genome Sequence of the Thermotolerant Cyanobacterium Desertifilum sp. IPPAS B-1220.</title>
        <authorList>
            <person name="Mironov K.S."/>
            <person name="Sinetova M.A."/>
            <person name="Bolatkhan K."/>
            <person name="Zayadan B.K."/>
            <person name="Ustinova V.V."/>
            <person name="Kupriyanova E.V."/>
            <person name="Skrypnik A.N."/>
            <person name="Gogoleva N.E."/>
            <person name="Gogolev Y.V."/>
            <person name="Los D.A."/>
        </authorList>
    </citation>
    <scope>NUCLEOTIDE SEQUENCE [LARGE SCALE GENOMIC DNA]</scope>
    <source>
        <strain evidence="1 2">IPPAS B-1220</strain>
    </source>
</reference>
<sequence>MSTARSLCGEATQSNPLVRNCWYAYRRGHTATATDVTSDPNLSAAHRATYADVQIAAYIGVPLVKQGEFVAGLAVHSSTPRYWTADEIALTEEVVERTWYRC</sequence>
<accession>A0ACD5H1C3</accession>
<keyword evidence="2" id="KW-1185">Reference proteome</keyword>